<comment type="caution">
    <text evidence="2">The sequence shown here is derived from an EMBL/GenBank/DDBJ whole genome shotgun (WGS) entry which is preliminary data.</text>
</comment>
<evidence type="ECO:0000256" key="1">
    <source>
        <dbReference type="SAM" id="SignalP"/>
    </source>
</evidence>
<dbReference type="Proteomes" id="UP000676246">
    <property type="component" value="Unassembled WGS sequence"/>
</dbReference>
<feature type="signal peptide" evidence="1">
    <location>
        <begin position="1"/>
        <end position="17"/>
    </location>
</feature>
<keyword evidence="1" id="KW-0732">Signal</keyword>
<sequence length="111" mass="12446">MRRLAALLAWLPLAAAAAPADYRCEDGRVLKLTSTPFTAHVEWDGQRHTVQRVREGREAVYVNGREKTRLELRGPRLEWRTPEGTTLCRLVPRSIAPENVYVPPAASAASR</sequence>
<evidence type="ECO:0000313" key="3">
    <source>
        <dbReference type="Proteomes" id="UP000676246"/>
    </source>
</evidence>
<reference evidence="2 3" key="1">
    <citation type="submission" date="2021-04" db="EMBL/GenBank/DDBJ databases">
        <title>The genome sequence of Ideonella sp. 3Y2.</title>
        <authorList>
            <person name="Liu Y."/>
        </authorList>
    </citation>
    <scope>NUCLEOTIDE SEQUENCE [LARGE SCALE GENOMIC DNA]</scope>
    <source>
        <strain evidence="2 3">3Y2</strain>
    </source>
</reference>
<dbReference type="AlphaFoldDB" id="A0A940Y8S7"/>
<gene>
    <name evidence="2" type="ORF">KAK03_16715</name>
</gene>
<evidence type="ECO:0000313" key="2">
    <source>
        <dbReference type="EMBL" id="MBQ0932124.1"/>
    </source>
</evidence>
<evidence type="ECO:0008006" key="4">
    <source>
        <dbReference type="Google" id="ProtNLM"/>
    </source>
</evidence>
<feature type="chain" id="PRO_5037509853" description="C-type lysozyme inhibitor domain-containing protein" evidence="1">
    <location>
        <begin position="18"/>
        <end position="111"/>
    </location>
</feature>
<organism evidence="2 3">
    <name type="scientific">Ideonella alba</name>
    <dbReference type="NCBI Taxonomy" id="2824118"/>
    <lineage>
        <taxon>Bacteria</taxon>
        <taxon>Pseudomonadati</taxon>
        <taxon>Pseudomonadota</taxon>
        <taxon>Betaproteobacteria</taxon>
        <taxon>Burkholderiales</taxon>
        <taxon>Sphaerotilaceae</taxon>
        <taxon>Ideonella</taxon>
    </lineage>
</organism>
<proteinExistence type="predicted"/>
<name>A0A940Y8S7_9BURK</name>
<dbReference type="EMBL" id="JAGQDD010000013">
    <property type="protein sequence ID" value="MBQ0932124.1"/>
    <property type="molecule type" value="Genomic_DNA"/>
</dbReference>
<accession>A0A940Y8S7</accession>
<dbReference type="RefSeq" id="WP_210855427.1">
    <property type="nucleotide sequence ID" value="NZ_JAGQDD010000013.1"/>
</dbReference>
<keyword evidence="3" id="KW-1185">Reference proteome</keyword>
<protein>
    <recommendedName>
        <fullName evidence="4">C-type lysozyme inhibitor domain-containing protein</fullName>
    </recommendedName>
</protein>